<dbReference type="Gene3D" id="2.60.40.740">
    <property type="match status" value="6"/>
</dbReference>
<name>A0A1H3XIX0_9GAMM</name>
<dbReference type="STRING" id="658218.SAMN05216562_1539"/>
<dbReference type="GO" id="GO:0005576">
    <property type="term" value="C:extracellular region"/>
    <property type="evidence" value="ECO:0007669"/>
    <property type="project" value="UniProtKB-SubCell"/>
</dbReference>
<dbReference type="Proteomes" id="UP000198658">
    <property type="component" value="Unassembled WGS sequence"/>
</dbReference>
<dbReference type="NCBIfam" id="TIGR04226">
    <property type="entry name" value="RrgB_K2N_iso_D2"/>
    <property type="match status" value="1"/>
</dbReference>
<evidence type="ECO:0000313" key="6">
    <source>
        <dbReference type="EMBL" id="SDZ98562.1"/>
    </source>
</evidence>
<accession>A0A1H3XIX0</accession>
<organism evidence="6 7">
    <name type="scientific">Microbulbifer marinus</name>
    <dbReference type="NCBI Taxonomy" id="658218"/>
    <lineage>
        <taxon>Bacteria</taxon>
        <taxon>Pseudomonadati</taxon>
        <taxon>Pseudomonadota</taxon>
        <taxon>Gammaproteobacteria</taxon>
        <taxon>Cellvibrionales</taxon>
        <taxon>Microbulbiferaceae</taxon>
        <taxon>Microbulbifer</taxon>
    </lineage>
</organism>
<evidence type="ECO:0000256" key="2">
    <source>
        <dbReference type="ARBA" id="ARBA00022525"/>
    </source>
</evidence>
<proteinExistence type="predicted"/>
<dbReference type="PANTHER" id="PTHR34819">
    <property type="entry name" value="LARGE CYSTEINE-RICH PERIPLASMIC PROTEIN OMCB"/>
    <property type="match status" value="1"/>
</dbReference>
<dbReference type="NCBIfam" id="TIGR01451">
    <property type="entry name" value="B_ant_repeat"/>
    <property type="match status" value="9"/>
</dbReference>
<evidence type="ECO:0000313" key="7">
    <source>
        <dbReference type="Proteomes" id="UP000198658"/>
    </source>
</evidence>
<feature type="domain" description="DUF11" evidence="4">
    <location>
        <begin position="1957"/>
        <end position="2093"/>
    </location>
</feature>
<evidence type="ECO:0000256" key="1">
    <source>
        <dbReference type="ARBA" id="ARBA00004613"/>
    </source>
</evidence>
<keyword evidence="3" id="KW-0732">Signal</keyword>
<feature type="domain" description="DUF11" evidence="4">
    <location>
        <begin position="844"/>
        <end position="952"/>
    </location>
</feature>
<feature type="domain" description="SD-repeat containing protein B" evidence="5">
    <location>
        <begin position="2241"/>
        <end position="2341"/>
    </location>
</feature>
<protein>
    <submittedName>
        <fullName evidence="6">Conserved repeat domain-containing protein/fimbrial isopeptide formation D2 domain-containing protein</fullName>
    </submittedName>
</protein>
<dbReference type="InterPro" id="IPR001434">
    <property type="entry name" value="OmcB-like_DUF11"/>
</dbReference>
<dbReference type="Pfam" id="PF01345">
    <property type="entry name" value="DUF11"/>
    <property type="match status" value="5"/>
</dbReference>
<dbReference type="InterPro" id="IPR051172">
    <property type="entry name" value="Chlamydia_OmcB"/>
</dbReference>
<dbReference type="Gene3D" id="2.60.40.10">
    <property type="entry name" value="Immunoglobulins"/>
    <property type="match status" value="2"/>
</dbReference>
<dbReference type="InterPro" id="IPR013783">
    <property type="entry name" value="Ig-like_fold"/>
</dbReference>
<dbReference type="PANTHER" id="PTHR34819:SF3">
    <property type="entry name" value="CELL SURFACE PROTEIN"/>
    <property type="match status" value="1"/>
</dbReference>
<feature type="domain" description="DUF11" evidence="4">
    <location>
        <begin position="686"/>
        <end position="798"/>
    </location>
</feature>
<feature type="domain" description="DUF11" evidence="4">
    <location>
        <begin position="2524"/>
        <end position="2627"/>
    </location>
</feature>
<evidence type="ECO:0000259" key="5">
    <source>
        <dbReference type="Pfam" id="PF17210"/>
    </source>
</evidence>
<dbReference type="InterPro" id="IPR033764">
    <property type="entry name" value="Sdr_B"/>
</dbReference>
<dbReference type="InterPro" id="IPR026466">
    <property type="entry name" value="Fim_isopep_form_D2_dom"/>
</dbReference>
<comment type="subcellular location">
    <subcellularLocation>
        <location evidence="1">Secreted</location>
    </subcellularLocation>
</comment>
<gene>
    <name evidence="6" type="ORF">SAMN05216562_1539</name>
</gene>
<sequence>MMSDVTGRKSWASALVGLIHSGSALLSKVCTPLLLGLLLSLPISQVALADSFKVSDFATVPGFPGTPSGCVIDGPFETTTDGSGRIMAPTDQLSIDRSCTVKNFSCDIPLESTLNFAGAPEGTLIIFDNVCFGGNFACANVEGKASVWAVNGSDFSTVREGCQNLIIPVEKIEKRASNLAGTPISSVTIGVPFVYTLDVPVLYDPVTGTVLQDSGSLNDIDSITIWDDLSLATLGVDLELLDIRAYYESASGVITPMSQGSDYLVSNSGNDKDPGVLTFEIRDPATLPAGAQVHFELEVMLEDSTDNAIGTLFTNIASWEFARVIDGTRYDPLPGENGIAQLLSISAPDLVLNKSTSSTAVNFVDTPTYTLSVQNVGGAPAWNIVIEDELPLEMREFDPTTQPITVTMAGTQLAGTDYTVSYDAGTGLLTIGLLKTAGGLAPNAILEITYSSQLNSVTNVPTDGDVLTNTAAATLWYNDSEDNPDRVEYARLRTDGTPNTVDHEDAASVTAALTGYYFEKTVSNVTAGESPATVAAPGDRLRYTLRLFNLDQDIYNVEITDQLDPSKFDLASAAVDQTTCPPVATCTVDTSSGLLSISGDLDVVPGSSLATIEVAFEVDTLATLTTGDLVSNQAQMDAQDANTGGNALSALSDDPNVNGVLNQADRQGKMADPTDVIIFSPQPLLKQNPSDTSVTIGEVFNYTITVPATSMPVALYDVHVLDTLPPNVEFVSASAVVGGTTSYNLSNSGTATDLILEETITGLDIPANQQAVVTLQVRVKNDPVNQDTATPFTNAARYTFSRTQGGSQSDGTGTEGSTSGMSIVEPLLVATKNVANVTSGKNTTDPAQGGDTLQYTVTLTNNGSSTAFDINLEDLLPTGLALDSSFTPTLTINGTDPGFNPSPAQAGNALTWGRDNNGDDSLDIPVGQTLTLTYRVLVNSIDGSDLVNNVVADWTSLDGPAIQERTGSDAPDPDALNNYFTTASSTINVDYNVGLTKAYLSDSWNDDGNVRVGDTVEYELQLALGEGTHNDLVLTDTLPAGMAFVEMVSADYFGAAPPVLPTPVVSADQRTITWTLSTVDNPIDGDPANDFLTIVYRARVLNGDALNQIPTTQTLTNRATLDFANAGSPVQLVDTADIAALQPLLAVTKSAVTGIDGDTSIRAGETATYTVDITNSGTAPAYDTVLVDILPVGLRQGGVTTVSATLVNSGTSVTITPTYDAATGIVSWDFDPVSNAVIAPGDTLRVVYEVTGDADLGAGLTLTNSAQVTRYYSFDNGDVPVNSIADWREDYGPTEVATFALVTPMPGALRKATTQNTVAIGESLTYTITIPDVPIETALQDVRIMDDLSATGVDLRFVSATEAGQPLNNSGTSDNLVLYKDGGLNVPAGEQVEVLVTVEVLNTQNNRYRTAPFVNRAWYDYDNGVERQGDDATRGDDANPVTIVHPELVVEKTGPASMRVGSPDSFTLVAENIGESSAWNVTLTDLLPNPTPGGLCTVQPLIQTAVIEKADSSTISLTASDFAVNFVPGEPVCEFTATLQTDDELAPGDRLILSYQVELDEDNLNGSTLVNVAGATEWFSGDASNSQRVAYQRQLTDGTPGVVDYQDSHEFIAEAAILETRKSVFNVTTGESGANASPGDRLRYTIEIANVSDLPQNDFTLTDELDRLNGIALFEAGSIAIDNSQTQVPADATVNVVGSGGANGTGLLQVSNLDISPAGQAGDSLTIVFEATLAPVITSNTIVFNQAELSLSGVVFGSSDDPTISGTEDPTETLISSSPLLTVEKTSADISGDADLLLAGDTLRYTIRVQNSGNENTAETMLRDQVPANTTYVANSTTVNGASVADVDGGSPLSAGLTINSPGAGEGVMLADPSDAANTEAVITFDVTINDVAEGTLISNQGYVTGEGAGSGPHGEVLSDDPTTDTPGDPTIDIVGDVPALVVQKVVAIHEDNLSQGIVDPGDTLRYTITVNNIGGVDATEVELTDLIPANTTYVSGSTTLNGIAVGDNGGGEARVATGLPISSEDLTPPLPGALEGVISSARTATIVFDVTVDAGTATGTVISNQGSVASTGLPLVLTDADGNPTNGAQSTDVVVGDAQQLSISKAVTVIGGTAEAGATLEYLVTVTNIGAVPASNVILSDDLLVAGDGVLTYVADSARLNGRVDGVSVNGSVITANYSSVYGELQPQGSATLRFQAKLGADLAIGTTVVNTAMVEWNDPPSSELASVSIDVGGTPGVASLAGYLWQDVNFNAQSDADEQLLQNWTVELYFNGNLVETVQSDENGYFQFDGLLTNITGGASYELRYVAPGAGVNTASLGNADSEFTNGPQQITEIYVASGANLQDLNLPLTPNGVVYDSVVRGPVAGATLTMLRASSGVALPDSCFDDPKQQGQVTQASGFYKFDINFSGAGCPAGSDYLIQVELPGDNYVAGESAIIPPQTNADTAGFDVAACLGTGGDAVPATTEHCEAQASPTSPSLDIDAQSPATDYYLRLTLDDNRIPGESQLFNNHIAVDPQLDGALSITKTAAMLNVTRSQLVPYTITFTNTLPVPLTDLRLVDFFPAGFKYVAGSAQVDGMAVEPQIEGLQLIWTNLRVDPDQTRTVKLLLVVGSGVGEDEYINRARLFNDLSGQVVSGEASATVRVIPDPTFDCTDVIGKVYDDKNMNGYQDPGEGGVPGARVVTATGLNATTDAYGRFHITCAVVPDRDRGSNFVLKLDDRSLPSGYRLTSENPRIVRATRGKMIKVNFGSSLHRVVRLDMAEAVFEPQTTELRPQWHSRTELLLEKLQEAPSVLRLSYLAENEDPDLVEQRLETIKAQITEEWARNYGDYELTIETEVFWRRGAPPSKGGLE</sequence>
<keyword evidence="7" id="KW-1185">Reference proteome</keyword>
<reference evidence="7" key="1">
    <citation type="submission" date="2016-10" db="EMBL/GenBank/DDBJ databases">
        <authorList>
            <person name="Varghese N."/>
            <person name="Submissions S."/>
        </authorList>
    </citation>
    <scope>NUCLEOTIDE SEQUENCE [LARGE SCALE GENOMIC DNA]</scope>
    <source>
        <strain evidence="7">CGMCC 1.10657</strain>
    </source>
</reference>
<dbReference type="InterPro" id="IPR047589">
    <property type="entry name" value="DUF11_rpt"/>
</dbReference>
<feature type="domain" description="DUF11" evidence="4">
    <location>
        <begin position="2103"/>
        <end position="2220"/>
    </location>
</feature>
<evidence type="ECO:0000256" key="3">
    <source>
        <dbReference type="ARBA" id="ARBA00022729"/>
    </source>
</evidence>
<dbReference type="Pfam" id="PF17210">
    <property type="entry name" value="SdrD_B"/>
    <property type="match status" value="1"/>
</dbReference>
<evidence type="ECO:0000259" key="4">
    <source>
        <dbReference type="Pfam" id="PF01345"/>
    </source>
</evidence>
<dbReference type="SUPFAM" id="SSF117074">
    <property type="entry name" value="Hypothetical protein PA1324"/>
    <property type="match status" value="1"/>
</dbReference>
<dbReference type="EMBL" id="FNQO01000001">
    <property type="protein sequence ID" value="SDZ98562.1"/>
    <property type="molecule type" value="Genomic_DNA"/>
</dbReference>
<keyword evidence="2" id="KW-0964">Secreted</keyword>